<keyword evidence="2" id="KW-1003">Cell membrane</keyword>
<gene>
    <name evidence="7" type="ORF">BED47_16845</name>
</gene>
<feature type="transmembrane region" description="Helical" evidence="6">
    <location>
        <begin position="153"/>
        <end position="175"/>
    </location>
</feature>
<keyword evidence="4 6" id="KW-1133">Transmembrane helix</keyword>
<dbReference type="Proteomes" id="UP000094580">
    <property type="component" value="Unassembled WGS sequence"/>
</dbReference>
<evidence type="ECO:0000256" key="5">
    <source>
        <dbReference type="ARBA" id="ARBA00023136"/>
    </source>
</evidence>
<dbReference type="RefSeq" id="WP_069032786.1">
    <property type="nucleotide sequence ID" value="NZ_MDKC01000003.1"/>
</dbReference>
<keyword evidence="5 6" id="KW-0472">Membrane</keyword>
<evidence type="ECO:0000313" key="7">
    <source>
        <dbReference type="EMBL" id="ODG93170.1"/>
    </source>
</evidence>
<feature type="transmembrane region" description="Helical" evidence="6">
    <location>
        <begin position="181"/>
        <end position="202"/>
    </location>
</feature>
<keyword evidence="8" id="KW-1185">Reference proteome</keyword>
<accession>A0ABX2ZTP3</accession>
<dbReference type="PANTHER" id="PTHR30250">
    <property type="entry name" value="PST FAMILY PREDICTED COLANIC ACID TRANSPORTER"/>
    <property type="match status" value="1"/>
</dbReference>
<feature type="transmembrane region" description="Helical" evidence="6">
    <location>
        <begin position="124"/>
        <end position="141"/>
    </location>
</feature>
<feature type="transmembrane region" description="Helical" evidence="6">
    <location>
        <begin position="7"/>
        <end position="26"/>
    </location>
</feature>
<protein>
    <submittedName>
        <fullName evidence="7">Uncharacterized protein</fullName>
    </submittedName>
</protein>
<evidence type="ECO:0000256" key="2">
    <source>
        <dbReference type="ARBA" id="ARBA00022475"/>
    </source>
</evidence>
<feature type="transmembrane region" description="Helical" evidence="6">
    <location>
        <begin position="305"/>
        <end position="324"/>
    </location>
</feature>
<dbReference type="EMBL" id="MDKC01000003">
    <property type="protein sequence ID" value="ODG93170.1"/>
    <property type="molecule type" value="Genomic_DNA"/>
</dbReference>
<dbReference type="InterPro" id="IPR050833">
    <property type="entry name" value="Poly_Biosynth_Transport"/>
</dbReference>
<feature type="transmembrane region" description="Helical" evidence="6">
    <location>
        <begin position="435"/>
        <end position="458"/>
    </location>
</feature>
<evidence type="ECO:0000313" key="8">
    <source>
        <dbReference type="Proteomes" id="UP000094580"/>
    </source>
</evidence>
<evidence type="ECO:0000256" key="1">
    <source>
        <dbReference type="ARBA" id="ARBA00004651"/>
    </source>
</evidence>
<organism evidence="7 8">
    <name type="scientific">Gottfriedia luciferensis</name>
    <dbReference type="NCBI Taxonomy" id="178774"/>
    <lineage>
        <taxon>Bacteria</taxon>
        <taxon>Bacillati</taxon>
        <taxon>Bacillota</taxon>
        <taxon>Bacilli</taxon>
        <taxon>Bacillales</taxon>
        <taxon>Bacillaceae</taxon>
        <taxon>Gottfriedia</taxon>
    </lineage>
</organism>
<feature type="transmembrane region" description="Helical" evidence="6">
    <location>
        <begin position="381"/>
        <end position="414"/>
    </location>
</feature>
<evidence type="ECO:0000256" key="4">
    <source>
        <dbReference type="ARBA" id="ARBA00022989"/>
    </source>
</evidence>
<name>A0ABX2ZTP3_9BACI</name>
<evidence type="ECO:0000256" key="6">
    <source>
        <dbReference type="SAM" id="Phobius"/>
    </source>
</evidence>
<sequence length="489" mass="56337">MRTKKAIINSLSNVVTYILLAILTFFSRKIFLENLGVNIAGFGSLLQNIMGLLSLAELGIGIAILYALYKPYNNRDFEKVVGLVKLFGKFYKWVSLIMILMGGIVVFLLQYFVDGQIPLGEAQLYFIIFLVNNCVTYWFSYKFCLLNVSQNTYLISLYDFIFKVLVISLQLLAMISYNSYLFYLIIMFIGNLAYLITINFIINKKFPWIKTVEGKISDNDKTNVFKNIKALFVHKLGSFVVFSSDNIMISLFINLATVANFTNYTMITNTCNMIIGKLYEGISPSLGNLLLEKNEDEKYYIFKNLFFLNFWIASLTTIALFNMINQFIIIWLGKSYLLDDLSLIFLIVNFYLTTMRPSVEKFKEVSGLYSQDKYAPIVESIINIIFSIIFVKFIGLSGILLGTLLSNLLVIFWIKPKIVFNNIFNKSVYEYFYLYFKYIVLLSVPLILTRTIVTLIDINKSNSISAFILNGVINLIIINLCYTIYLKYK</sequence>
<evidence type="ECO:0000256" key="3">
    <source>
        <dbReference type="ARBA" id="ARBA00022692"/>
    </source>
</evidence>
<feature type="transmembrane region" description="Helical" evidence="6">
    <location>
        <begin position="90"/>
        <end position="112"/>
    </location>
</feature>
<proteinExistence type="predicted"/>
<feature type="transmembrane region" description="Helical" evidence="6">
    <location>
        <begin position="46"/>
        <end position="69"/>
    </location>
</feature>
<keyword evidence="3 6" id="KW-0812">Transmembrane</keyword>
<feature type="transmembrane region" description="Helical" evidence="6">
    <location>
        <begin position="464"/>
        <end position="485"/>
    </location>
</feature>
<comment type="subcellular location">
    <subcellularLocation>
        <location evidence="1">Cell membrane</location>
        <topology evidence="1">Multi-pass membrane protein</topology>
    </subcellularLocation>
</comment>
<comment type="caution">
    <text evidence="7">The sequence shown here is derived from an EMBL/GenBank/DDBJ whole genome shotgun (WGS) entry which is preliminary data.</text>
</comment>
<dbReference type="PANTHER" id="PTHR30250:SF26">
    <property type="entry name" value="PSMA PROTEIN"/>
    <property type="match status" value="1"/>
</dbReference>
<reference evidence="7 8" key="1">
    <citation type="submission" date="2016-07" db="EMBL/GenBank/DDBJ databases">
        <authorList>
            <person name="Townsley L."/>
            <person name="Shank E.A."/>
        </authorList>
    </citation>
    <scope>NUCLEOTIDE SEQUENCE [LARGE SCALE GENOMIC DNA]</scope>
    <source>
        <strain evidence="7 8">CH01</strain>
    </source>
</reference>